<dbReference type="PANTHER" id="PTHR38110">
    <property type="entry name" value="CHROMOSOME 23, WHOLE GENOME SHOTGUN SEQUENCE"/>
    <property type="match status" value="1"/>
</dbReference>
<dbReference type="Gene3D" id="2.40.160.210">
    <property type="entry name" value="Acyl-CoA thioesterase, double hotdog domain"/>
    <property type="match status" value="1"/>
</dbReference>
<dbReference type="InterPro" id="IPR049449">
    <property type="entry name" value="TesB_ACOT8-like_N"/>
</dbReference>
<proteinExistence type="predicted"/>
<evidence type="ECO:0000259" key="2">
    <source>
        <dbReference type="Pfam" id="PF20789"/>
    </source>
</evidence>
<organism evidence="3 4">
    <name type="scientific">Antrihabitans cavernicola</name>
    <dbReference type="NCBI Taxonomy" id="2495913"/>
    <lineage>
        <taxon>Bacteria</taxon>
        <taxon>Bacillati</taxon>
        <taxon>Actinomycetota</taxon>
        <taxon>Actinomycetes</taxon>
        <taxon>Mycobacteriales</taxon>
        <taxon>Nocardiaceae</taxon>
        <taxon>Antrihabitans</taxon>
    </lineage>
</organism>
<dbReference type="InterPro" id="IPR049450">
    <property type="entry name" value="ACOT8-like_C"/>
</dbReference>
<dbReference type="AlphaFoldDB" id="A0A5A7SCD7"/>
<dbReference type="OrthoDB" id="5418286at2"/>
<evidence type="ECO:0000313" key="3">
    <source>
        <dbReference type="EMBL" id="KAA0022407.1"/>
    </source>
</evidence>
<dbReference type="RefSeq" id="WP_149431167.1">
    <property type="nucleotide sequence ID" value="NZ_VLNY01000006.1"/>
</dbReference>
<dbReference type="EMBL" id="VLNY01000006">
    <property type="protein sequence ID" value="KAA0022407.1"/>
    <property type="molecule type" value="Genomic_DNA"/>
</dbReference>
<dbReference type="InterPro" id="IPR042171">
    <property type="entry name" value="Acyl-CoA_hotdog"/>
</dbReference>
<sequence length="279" mass="30376">MGAAPFRDLCTLGVRDDGRYDATIAEFWTIGPKVHGGVMLAVCAAAARQKVREQDSEPMRAMQPLSVAVDYLGAPVPGAVILDVNLRKTGKQICLADVELIQGDRTLVRAAVTLGHLDTEPPAYQRDSLIDMPIEPTPDAIVYDDSTDMGKIVNVAKGCDLRLDPTSAAFLEQKKGEPSFRLWIRPFEDDANDPDVVLLFAMMAGDISPPVVFNRGMFGWSPTIQLTTYLQRKPAPGWLRVMSSAKSIGVGNFDEDHLIVDSTGAVIVQSRQLALLPRS</sequence>
<dbReference type="InterPro" id="IPR029069">
    <property type="entry name" value="HotDog_dom_sf"/>
</dbReference>
<feature type="domain" description="Acyl-CoA thioesterase-like N-terminal HotDog" evidence="1">
    <location>
        <begin position="26"/>
        <end position="114"/>
    </location>
</feature>
<protein>
    <submittedName>
        <fullName evidence="3">Thioesterase family protein</fullName>
    </submittedName>
</protein>
<evidence type="ECO:0000259" key="1">
    <source>
        <dbReference type="Pfam" id="PF13622"/>
    </source>
</evidence>
<accession>A0A5A7SCD7</accession>
<dbReference type="InterPro" id="IPR052389">
    <property type="entry name" value="Sec_Metab_Biosynth-Assoc"/>
</dbReference>
<keyword evidence="4" id="KW-1185">Reference proteome</keyword>
<evidence type="ECO:0000313" key="4">
    <source>
        <dbReference type="Proteomes" id="UP000322244"/>
    </source>
</evidence>
<feature type="domain" description="Acyl-CoA thioesterase-like C-terminal" evidence="2">
    <location>
        <begin position="150"/>
        <end position="275"/>
    </location>
</feature>
<comment type="caution">
    <text evidence="3">The sequence shown here is derived from an EMBL/GenBank/DDBJ whole genome shotgun (WGS) entry which is preliminary data.</text>
</comment>
<dbReference type="Proteomes" id="UP000322244">
    <property type="component" value="Unassembled WGS sequence"/>
</dbReference>
<gene>
    <name evidence="3" type="ORF">FOY51_15375</name>
</gene>
<dbReference type="SUPFAM" id="SSF54637">
    <property type="entry name" value="Thioesterase/thiol ester dehydrase-isomerase"/>
    <property type="match status" value="2"/>
</dbReference>
<name>A0A5A7SCD7_9NOCA</name>
<reference evidence="3 4" key="1">
    <citation type="submission" date="2019-07" db="EMBL/GenBank/DDBJ databases">
        <title>Rhodococcus cavernicolus sp. nov., isolated from a cave.</title>
        <authorList>
            <person name="Lee S.D."/>
        </authorList>
    </citation>
    <scope>NUCLEOTIDE SEQUENCE [LARGE SCALE GENOMIC DNA]</scope>
    <source>
        <strain evidence="3 4">C1-24</strain>
    </source>
</reference>
<dbReference type="Pfam" id="PF20789">
    <property type="entry name" value="4HBT_3C"/>
    <property type="match status" value="1"/>
</dbReference>
<dbReference type="PANTHER" id="PTHR38110:SF1">
    <property type="entry name" value="THIOESTERASE DOMAIN-CONTAINING PROTEIN"/>
    <property type="match status" value="1"/>
</dbReference>
<dbReference type="Pfam" id="PF13622">
    <property type="entry name" value="4HBT_3"/>
    <property type="match status" value="1"/>
</dbReference>